<dbReference type="InterPro" id="IPR012338">
    <property type="entry name" value="Beta-lactam/transpept-like"/>
</dbReference>
<evidence type="ECO:0000256" key="1">
    <source>
        <dbReference type="ARBA" id="ARBA00006096"/>
    </source>
</evidence>
<dbReference type="EC" id="3.4.16.4" evidence="4"/>
<dbReference type="Pfam" id="PF02113">
    <property type="entry name" value="Peptidase_S13"/>
    <property type="match status" value="1"/>
</dbReference>
<reference evidence="4 5" key="1">
    <citation type="submission" date="2022-10" db="EMBL/GenBank/DDBJ databases">
        <title>Pararhodobacter sp. nov., isolated from marine algae.</title>
        <authorList>
            <person name="Choi B.J."/>
            <person name="Kim J.M."/>
            <person name="Lee J.K."/>
            <person name="Choi D.G."/>
            <person name="Jeon C.O."/>
        </authorList>
    </citation>
    <scope>NUCLEOTIDE SEQUENCE [LARGE SCALE GENOMIC DNA]</scope>
    <source>
        <strain evidence="4 5">ZQ420</strain>
    </source>
</reference>
<evidence type="ECO:0000256" key="3">
    <source>
        <dbReference type="SAM" id="SignalP"/>
    </source>
</evidence>
<proteinExistence type="inferred from homology"/>
<dbReference type="NCBIfam" id="TIGR00666">
    <property type="entry name" value="PBP4"/>
    <property type="match status" value="1"/>
</dbReference>
<dbReference type="EMBL" id="JAPDFL010000001">
    <property type="protein sequence ID" value="MCW1932443.1"/>
    <property type="molecule type" value="Genomic_DNA"/>
</dbReference>
<keyword evidence="4" id="KW-0645">Protease</keyword>
<evidence type="ECO:0000256" key="2">
    <source>
        <dbReference type="ARBA" id="ARBA00022801"/>
    </source>
</evidence>
<keyword evidence="4" id="KW-0121">Carboxypeptidase</keyword>
<keyword evidence="2 4" id="KW-0378">Hydrolase</keyword>
<keyword evidence="5" id="KW-1185">Reference proteome</keyword>
<name>A0ABT3GY68_9RHOB</name>
<dbReference type="PROSITE" id="PS51318">
    <property type="entry name" value="TAT"/>
    <property type="match status" value="1"/>
</dbReference>
<dbReference type="GO" id="GO:0009002">
    <property type="term" value="F:serine-type D-Ala-D-Ala carboxypeptidase activity"/>
    <property type="evidence" value="ECO:0007669"/>
    <property type="project" value="UniProtKB-EC"/>
</dbReference>
<dbReference type="PRINTS" id="PR00922">
    <property type="entry name" value="DADACBPTASE3"/>
</dbReference>
<keyword evidence="3" id="KW-0732">Signal</keyword>
<dbReference type="Proteomes" id="UP001208938">
    <property type="component" value="Unassembled WGS sequence"/>
</dbReference>
<sequence>MFCDRTELSRRALLAGAFASLAVPAMASAPTRSPRPPARPAPGHIAALSGEPAALVAPSGSLSSLIERANLSGETAMVALDAETGAVIEEHRADLRMPPASTAKAVTTLYALQTLGAEYRFITRVESRGGAIANGTLSGDLVLRGGGDPTLQTAELARLADELIERGLRRIDGRFLVDDSALPDVHQIDNGQPVPAGYNPAIGGLNLNFNRVYFGWEVANGRAALSMDARSNTEVPGVSMIDIEAVARSMPVYTHDVRGEREHWTVAANALGTPGSRWLPVRRPGAYAGDVFRALLAARGCQLPEPRRATVAPGQVLAEHRSDPLTSILREMLRYSTNITAECVGMTASQRLGPGVQALAPSASRMNGWIRERYGAAGLGLLDHSGLSEGSRIAPRTMAQYLLAARREGVLPGLLREHPLRDANGREIASHPVEVRAKTGTLNFVSALAGYAQLRGGRAVVFSIVSADLPRRAALSDDTRERPVGARSWSGRARALQQDVIERWSAMHS</sequence>
<feature type="chain" id="PRO_5045170773" evidence="3">
    <location>
        <begin position="28"/>
        <end position="509"/>
    </location>
</feature>
<evidence type="ECO:0000313" key="5">
    <source>
        <dbReference type="Proteomes" id="UP001208938"/>
    </source>
</evidence>
<organism evidence="4 5">
    <name type="scientific">Pararhodobacter zhoushanensis</name>
    <dbReference type="NCBI Taxonomy" id="2479545"/>
    <lineage>
        <taxon>Bacteria</taxon>
        <taxon>Pseudomonadati</taxon>
        <taxon>Pseudomonadota</taxon>
        <taxon>Alphaproteobacteria</taxon>
        <taxon>Rhodobacterales</taxon>
        <taxon>Paracoccaceae</taxon>
        <taxon>Pararhodobacter</taxon>
    </lineage>
</organism>
<dbReference type="InterPro" id="IPR006311">
    <property type="entry name" value="TAT_signal"/>
</dbReference>
<gene>
    <name evidence="4" type="primary">dacB</name>
    <name evidence="4" type="ORF">OKW52_09290</name>
</gene>
<protein>
    <submittedName>
        <fullName evidence="4">D-alanyl-D-alanine carboxypeptidase/D-alanyl-D-alanine-endopeptidase</fullName>
        <ecNumber evidence="4">3.4.16.4</ecNumber>
    </submittedName>
</protein>
<dbReference type="Gene3D" id="3.50.80.20">
    <property type="entry name" value="D-Ala-D-Ala carboxypeptidase C, peptidase S13"/>
    <property type="match status" value="1"/>
</dbReference>
<dbReference type="InterPro" id="IPR000667">
    <property type="entry name" value="Peptidase_S13"/>
</dbReference>
<accession>A0ABT3GY68</accession>
<dbReference type="Gene3D" id="3.40.710.10">
    <property type="entry name" value="DD-peptidase/beta-lactamase superfamily"/>
    <property type="match status" value="2"/>
</dbReference>
<comment type="similarity">
    <text evidence="1">Belongs to the peptidase S13 family.</text>
</comment>
<dbReference type="SUPFAM" id="SSF56601">
    <property type="entry name" value="beta-lactamase/transpeptidase-like"/>
    <property type="match status" value="1"/>
</dbReference>
<evidence type="ECO:0000313" key="4">
    <source>
        <dbReference type="EMBL" id="MCW1932443.1"/>
    </source>
</evidence>
<comment type="caution">
    <text evidence="4">The sequence shown here is derived from an EMBL/GenBank/DDBJ whole genome shotgun (WGS) entry which is preliminary data.</text>
</comment>
<dbReference type="PANTHER" id="PTHR30023:SF0">
    <property type="entry name" value="PENICILLIN-SENSITIVE CARBOXYPEPTIDASE A"/>
    <property type="match status" value="1"/>
</dbReference>
<dbReference type="PANTHER" id="PTHR30023">
    <property type="entry name" value="D-ALANYL-D-ALANINE CARBOXYPEPTIDASE"/>
    <property type="match status" value="1"/>
</dbReference>
<feature type="signal peptide" evidence="3">
    <location>
        <begin position="1"/>
        <end position="27"/>
    </location>
</feature>
<dbReference type="RefSeq" id="WP_264505442.1">
    <property type="nucleotide sequence ID" value="NZ_JAPDFL010000001.1"/>
</dbReference>